<sequence>MKKIQQRFSGWKAKNLVGRTTLVQVVTYTISVYNRQTQAIPLEVCWKLLHDQPLLWVKVISTKYKKNVPLLEASNKPTQSHVWRNILKGLSCLRKGLVWKVGDGSNINVWSNNWMGLGPLVSLAVDTISDEVRNTKVVDLVDLNRN</sequence>
<accession>A0A1Q3C3E0</accession>
<keyword evidence="2" id="KW-1185">Reference proteome</keyword>
<organism evidence="1 2">
    <name type="scientific">Cephalotus follicularis</name>
    <name type="common">Albany pitcher plant</name>
    <dbReference type="NCBI Taxonomy" id="3775"/>
    <lineage>
        <taxon>Eukaryota</taxon>
        <taxon>Viridiplantae</taxon>
        <taxon>Streptophyta</taxon>
        <taxon>Embryophyta</taxon>
        <taxon>Tracheophyta</taxon>
        <taxon>Spermatophyta</taxon>
        <taxon>Magnoliopsida</taxon>
        <taxon>eudicotyledons</taxon>
        <taxon>Gunneridae</taxon>
        <taxon>Pentapetalae</taxon>
        <taxon>rosids</taxon>
        <taxon>fabids</taxon>
        <taxon>Oxalidales</taxon>
        <taxon>Cephalotaceae</taxon>
        <taxon>Cephalotus</taxon>
    </lineage>
</organism>
<reference evidence="2" key="1">
    <citation type="submission" date="2016-04" db="EMBL/GenBank/DDBJ databases">
        <title>Cephalotus genome sequencing.</title>
        <authorList>
            <person name="Fukushima K."/>
            <person name="Hasebe M."/>
            <person name="Fang X."/>
        </authorList>
    </citation>
    <scope>NUCLEOTIDE SEQUENCE [LARGE SCALE GENOMIC DNA]</scope>
    <source>
        <strain evidence="2">cv. St1</strain>
    </source>
</reference>
<evidence type="ECO:0000313" key="1">
    <source>
        <dbReference type="EMBL" id="GAV74739.1"/>
    </source>
</evidence>
<proteinExistence type="predicted"/>
<evidence type="ECO:0000313" key="2">
    <source>
        <dbReference type="Proteomes" id="UP000187406"/>
    </source>
</evidence>
<evidence type="ECO:0008006" key="3">
    <source>
        <dbReference type="Google" id="ProtNLM"/>
    </source>
</evidence>
<dbReference type="InParanoid" id="A0A1Q3C3E0"/>
<gene>
    <name evidence="1" type="ORF">CFOL_v3_18219</name>
</gene>
<protein>
    <recommendedName>
        <fullName evidence="3">Zf-RVT domain-containing protein</fullName>
    </recommendedName>
</protein>
<dbReference type="Proteomes" id="UP000187406">
    <property type="component" value="Unassembled WGS sequence"/>
</dbReference>
<dbReference type="EMBL" id="BDDD01001267">
    <property type="protein sequence ID" value="GAV74739.1"/>
    <property type="molecule type" value="Genomic_DNA"/>
</dbReference>
<dbReference type="OrthoDB" id="1938625at2759"/>
<comment type="caution">
    <text evidence="1">The sequence shown here is derived from an EMBL/GenBank/DDBJ whole genome shotgun (WGS) entry which is preliminary data.</text>
</comment>
<dbReference type="AlphaFoldDB" id="A0A1Q3C3E0"/>
<name>A0A1Q3C3E0_CEPFO</name>